<proteinExistence type="predicted"/>
<organism evidence="1 2">
    <name type="scientific">Agrocybe pediades</name>
    <dbReference type="NCBI Taxonomy" id="84607"/>
    <lineage>
        <taxon>Eukaryota</taxon>
        <taxon>Fungi</taxon>
        <taxon>Dikarya</taxon>
        <taxon>Basidiomycota</taxon>
        <taxon>Agaricomycotina</taxon>
        <taxon>Agaricomycetes</taxon>
        <taxon>Agaricomycetidae</taxon>
        <taxon>Agaricales</taxon>
        <taxon>Agaricineae</taxon>
        <taxon>Strophariaceae</taxon>
        <taxon>Agrocybe</taxon>
    </lineage>
</organism>
<comment type="caution">
    <text evidence="1">The sequence shown here is derived from an EMBL/GenBank/DDBJ whole genome shotgun (WGS) entry which is preliminary data.</text>
</comment>
<gene>
    <name evidence="1" type="ORF">D9613_006329</name>
</gene>
<evidence type="ECO:0000313" key="2">
    <source>
        <dbReference type="Proteomes" id="UP000521872"/>
    </source>
</evidence>
<sequence length="537" mass="59268">MANFGDVQGSQRFHPGTFSAKDINAVLKSAYDKGQEGQLKELTVSLDMEDFLSGLQYVAVFKFQLGPPLIQFEASASMTSSCRLDIAVTGGSVVIEEYNKEYTIPADRYRLALSGIALASVNGTKGADRNPQPSDQPFVFNSPNTTSAVTIDIETSAKENRLQVALSIHGSGDEIAIIDKQTAELAQKILTNFQQAKSIHWDIAQVNNIRPSSGTSQLVPKVFRFACYAPDNNASGYTVLSLFIHLDGGSNSGAEARLQEKWSIQWSKPDSHSPGSYGVPPIPESYTASVILNHRWIQNAVAQSVKDKGMKIEEIPKTSNDTFSLKSKILTGQRYKVDRVRQSGTDWPYSVYSVEAVDINLDSLPAPLYISIGQNNEPHGNALLQWQFEYTTGWMWVNGGNGDTITGKVTATNKLDKKVSFDNNVLPDYRIHLNLNVDKKSWEQKLVPSDSNWSKVISVTNYGNVSLNALPDPPPLDLKLFDIDFFMTTNLLLPNQDVIDFRADPGVLFPRDLYLVGHVIDQVKLSAKRSARAQRSA</sequence>
<evidence type="ECO:0000313" key="1">
    <source>
        <dbReference type="EMBL" id="KAF4617758.1"/>
    </source>
</evidence>
<dbReference type="EMBL" id="JAACJL010000030">
    <property type="protein sequence ID" value="KAF4617758.1"/>
    <property type="molecule type" value="Genomic_DNA"/>
</dbReference>
<protein>
    <submittedName>
        <fullName evidence="1">Uncharacterized protein</fullName>
    </submittedName>
</protein>
<name>A0A8H4VPP7_9AGAR</name>
<reference evidence="1 2" key="1">
    <citation type="submission" date="2019-12" db="EMBL/GenBank/DDBJ databases">
        <authorList>
            <person name="Floudas D."/>
            <person name="Bentzer J."/>
            <person name="Ahren D."/>
            <person name="Johansson T."/>
            <person name="Persson P."/>
            <person name="Tunlid A."/>
        </authorList>
    </citation>
    <scope>NUCLEOTIDE SEQUENCE [LARGE SCALE GENOMIC DNA]</scope>
    <source>
        <strain evidence="1 2">CBS 102.39</strain>
    </source>
</reference>
<dbReference type="AlphaFoldDB" id="A0A8H4VPP7"/>
<dbReference type="Proteomes" id="UP000521872">
    <property type="component" value="Unassembled WGS sequence"/>
</dbReference>
<keyword evidence="2" id="KW-1185">Reference proteome</keyword>
<accession>A0A8H4VPP7</accession>